<reference evidence="1 2" key="1">
    <citation type="submission" date="2019-10" db="EMBL/GenBank/DDBJ databases">
        <authorList>
            <person name="Palmer J.M."/>
        </authorList>
    </citation>
    <scope>NUCLEOTIDE SEQUENCE [LARGE SCALE GENOMIC DNA]</scope>
    <source>
        <strain evidence="1 2">TWF694</strain>
    </source>
</reference>
<proteinExistence type="predicted"/>
<accession>A0AAV9XJE7</accession>
<comment type="caution">
    <text evidence="1">The sequence shown here is derived from an EMBL/GenBank/DDBJ whole genome shotgun (WGS) entry which is preliminary data.</text>
</comment>
<gene>
    <name evidence="1" type="ORF">TWF694_007855</name>
</gene>
<sequence>MKHSLLSLVSELRLEILRHLYKPNVIFYYRKGEPVVEPMRRDTIALSYEILPIPKYLLKIHPQISEDVKTLYSLARSRMGTAIDNSLIGAIDSDRFSEFESGRFQFVDDPSPEMVRIIRDAKFVMDIPVHFTCHVLKIMETNEVLTKSIRYICFRSCDNFTLRQIFKILPNIETLAFYCGLGATVAMSKLRTPGSQSRKELLERYAARHVQLGRTTAFSRLEYIYGVRQCDLKSIPDSFYDREIVELAINCTRRRLRDEELDERGRIPFIHNSLEIPPVYIEDFAILYEFVPEEPAS</sequence>
<name>A0AAV9XJE7_9PEZI</name>
<evidence type="ECO:0000313" key="2">
    <source>
        <dbReference type="Proteomes" id="UP001365542"/>
    </source>
</evidence>
<keyword evidence="2" id="KW-1185">Reference proteome</keyword>
<evidence type="ECO:0000313" key="1">
    <source>
        <dbReference type="EMBL" id="KAK6542086.1"/>
    </source>
</evidence>
<organism evidence="1 2">
    <name type="scientific">Orbilia ellipsospora</name>
    <dbReference type="NCBI Taxonomy" id="2528407"/>
    <lineage>
        <taxon>Eukaryota</taxon>
        <taxon>Fungi</taxon>
        <taxon>Dikarya</taxon>
        <taxon>Ascomycota</taxon>
        <taxon>Pezizomycotina</taxon>
        <taxon>Orbiliomycetes</taxon>
        <taxon>Orbiliales</taxon>
        <taxon>Orbiliaceae</taxon>
        <taxon>Orbilia</taxon>
    </lineage>
</organism>
<protein>
    <submittedName>
        <fullName evidence="1">Uncharacterized protein</fullName>
    </submittedName>
</protein>
<dbReference type="Proteomes" id="UP001365542">
    <property type="component" value="Unassembled WGS sequence"/>
</dbReference>
<dbReference type="AlphaFoldDB" id="A0AAV9XJE7"/>
<dbReference type="EMBL" id="JAVHJO010000003">
    <property type="protein sequence ID" value="KAK6542086.1"/>
    <property type="molecule type" value="Genomic_DNA"/>
</dbReference>